<keyword evidence="8" id="KW-0472">Membrane</keyword>
<evidence type="ECO:0000256" key="3">
    <source>
        <dbReference type="ARBA" id="ARBA00022617"/>
    </source>
</evidence>
<dbReference type="PROSITE" id="PS00086">
    <property type="entry name" value="CYTOCHROME_P450"/>
    <property type="match status" value="1"/>
</dbReference>
<keyword evidence="7" id="KW-0560">Oxidoreductase</keyword>
<feature type="transmembrane region" description="Helical" evidence="8">
    <location>
        <begin position="6"/>
        <end position="28"/>
    </location>
</feature>
<keyword evidence="3 6" id="KW-0349">Heme</keyword>
<feature type="binding site" description="axial binding residue" evidence="6">
    <location>
        <position position="436"/>
    </location>
    <ligand>
        <name>heme</name>
        <dbReference type="ChEBI" id="CHEBI:30413"/>
    </ligand>
    <ligandPart>
        <name>Fe</name>
        <dbReference type="ChEBI" id="CHEBI:18248"/>
    </ligandPart>
</feature>
<dbReference type="Proteomes" id="UP000736672">
    <property type="component" value="Unassembled WGS sequence"/>
</dbReference>
<accession>A0A9P9R6X5</accession>
<dbReference type="OrthoDB" id="1470350at2759"/>
<dbReference type="SUPFAM" id="SSF48264">
    <property type="entry name" value="Cytochrome P450"/>
    <property type="match status" value="1"/>
</dbReference>
<evidence type="ECO:0000256" key="8">
    <source>
        <dbReference type="SAM" id="Phobius"/>
    </source>
</evidence>
<dbReference type="GO" id="GO:0004497">
    <property type="term" value="F:monooxygenase activity"/>
    <property type="evidence" value="ECO:0007669"/>
    <property type="project" value="UniProtKB-KW"/>
</dbReference>
<reference evidence="9" key="1">
    <citation type="journal article" date="2021" name="Nat. Commun.">
        <title>Genetic determinants of endophytism in the Arabidopsis root mycobiome.</title>
        <authorList>
            <person name="Mesny F."/>
            <person name="Miyauchi S."/>
            <person name="Thiergart T."/>
            <person name="Pickel B."/>
            <person name="Atanasova L."/>
            <person name="Karlsson M."/>
            <person name="Huettel B."/>
            <person name="Barry K.W."/>
            <person name="Haridas S."/>
            <person name="Chen C."/>
            <person name="Bauer D."/>
            <person name="Andreopoulos W."/>
            <person name="Pangilinan J."/>
            <person name="LaButti K."/>
            <person name="Riley R."/>
            <person name="Lipzen A."/>
            <person name="Clum A."/>
            <person name="Drula E."/>
            <person name="Henrissat B."/>
            <person name="Kohler A."/>
            <person name="Grigoriev I.V."/>
            <person name="Martin F.M."/>
            <person name="Hacquard S."/>
        </authorList>
    </citation>
    <scope>NUCLEOTIDE SEQUENCE</scope>
    <source>
        <strain evidence="9">FSSC 5 MPI-SDFR-AT-0091</strain>
    </source>
</reference>
<organism evidence="9 10">
    <name type="scientific">Fusarium solani</name>
    <name type="common">Filamentous fungus</name>
    <dbReference type="NCBI Taxonomy" id="169388"/>
    <lineage>
        <taxon>Eukaryota</taxon>
        <taxon>Fungi</taxon>
        <taxon>Dikarya</taxon>
        <taxon>Ascomycota</taxon>
        <taxon>Pezizomycotina</taxon>
        <taxon>Sordariomycetes</taxon>
        <taxon>Hypocreomycetidae</taxon>
        <taxon>Hypocreales</taxon>
        <taxon>Nectriaceae</taxon>
        <taxon>Fusarium</taxon>
        <taxon>Fusarium solani species complex</taxon>
    </lineage>
</organism>
<comment type="cofactor">
    <cofactor evidence="1 6">
        <name>heme</name>
        <dbReference type="ChEBI" id="CHEBI:30413"/>
    </cofactor>
</comment>
<evidence type="ECO:0000256" key="1">
    <source>
        <dbReference type="ARBA" id="ARBA00001971"/>
    </source>
</evidence>
<keyword evidence="7" id="KW-0503">Monooxygenase</keyword>
<evidence type="ECO:0000256" key="7">
    <source>
        <dbReference type="RuleBase" id="RU000461"/>
    </source>
</evidence>
<protein>
    <submittedName>
        <fullName evidence="9">Cytochrome P450</fullName>
    </submittedName>
</protein>
<keyword evidence="8" id="KW-1133">Transmembrane helix</keyword>
<dbReference type="InterPro" id="IPR017972">
    <property type="entry name" value="Cyt_P450_CS"/>
</dbReference>
<gene>
    <name evidence="9" type="ORF">B0J15DRAFT_486845</name>
</gene>
<name>A0A9P9R6X5_FUSSL</name>
<dbReference type="Gene3D" id="1.10.630.10">
    <property type="entry name" value="Cytochrome P450"/>
    <property type="match status" value="1"/>
</dbReference>
<dbReference type="GO" id="GO:0020037">
    <property type="term" value="F:heme binding"/>
    <property type="evidence" value="ECO:0007669"/>
    <property type="project" value="InterPro"/>
</dbReference>
<dbReference type="AlphaFoldDB" id="A0A9P9R6X5"/>
<keyword evidence="5 6" id="KW-0408">Iron</keyword>
<dbReference type="InterPro" id="IPR001128">
    <property type="entry name" value="Cyt_P450"/>
</dbReference>
<dbReference type="PRINTS" id="PR00463">
    <property type="entry name" value="EP450I"/>
</dbReference>
<comment type="caution">
    <text evidence="9">The sequence shown here is derived from an EMBL/GenBank/DDBJ whole genome shotgun (WGS) entry which is preliminary data.</text>
</comment>
<dbReference type="InterPro" id="IPR050121">
    <property type="entry name" value="Cytochrome_P450_monoxygenase"/>
</dbReference>
<dbReference type="GO" id="GO:0016705">
    <property type="term" value="F:oxidoreductase activity, acting on paired donors, with incorporation or reduction of molecular oxygen"/>
    <property type="evidence" value="ECO:0007669"/>
    <property type="project" value="InterPro"/>
</dbReference>
<dbReference type="GO" id="GO:0005506">
    <property type="term" value="F:iron ion binding"/>
    <property type="evidence" value="ECO:0007669"/>
    <property type="project" value="InterPro"/>
</dbReference>
<dbReference type="CDD" id="cd11058">
    <property type="entry name" value="CYP60B-like"/>
    <property type="match status" value="1"/>
</dbReference>
<dbReference type="PANTHER" id="PTHR24305">
    <property type="entry name" value="CYTOCHROME P450"/>
    <property type="match status" value="1"/>
</dbReference>
<dbReference type="PRINTS" id="PR00385">
    <property type="entry name" value="P450"/>
</dbReference>
<comment type="similarity">
    <text evidence="2 7">Belongs to the cytochrome P450 family.</text>
</comment>
<keyword evidence="10" id="KW-1185">Reference proteome</keyword>
<dbReference type="InterPro" id="IPR036396">
    <property type="entry name" value="Cyt_P450_sf"/>
</dbReference>
<evidence type="ECO:0000313" key="9">
    <source>
        <dbReference type="EMBL" id="KAH7268626.1"/>
    </source>
</evidence>
<evidence type="ECO:0000313" key="10">
    <source>
        <dbReference type="Proteomes" id="UP000736672"/>
    </source>
</evidence>
<keyword evidence="8" id="KW-0812">Transmembrane</keyword>
<evidence type="ECO:0000256" key="5">
    <source>
        <dbReference type="ARBA" id="ARBA00023004"/>
    </source>
</evidence>
<keyword evidence="4 6" id="KW-0479">Metal-binding</keyword>
<dbReference type="EMBL" id="JAGTJS010000005">
    <property type="protein sequence ID" value="KAH7268626.1"/>
    <property type="molecule type" value="Genomic_DNA"/>
</dbReference>
<evidence type="ECO:0000256" key="2">
    <source>
        <dbReference type="ARBA" id="ARBA00010617"/>
    </source>
</evidence>
<evidence type="ECO:0000256" key="4">
    <source>
        <dbReference type="ARBA" id="ARBA00022723"/>
    </source>
</evidence>
<dbReference type="Pfam" id="PF00067">
    <property type="entry name" value="p450"/>
    <property type="match status" value="1"/>
</dbReference>
<proteinExistence type="inferred from homology"/>
<evidence type="ECO:0000256" key="6">
    <source>
        <dbReference type="PIRSR" id="PIRSR602401-1"/>
    </source>
</evidence>
<dbReference type="InterPro" id="IPR002401">
    <property type="entry name" value="Cyt_P450_E_grp-I"/>
</dbReference>
<sequence length="492" mass="55556">MTIFHAALLLSIVASAVLVFWLLALVIYRLFFHPLAKYPGPKLAACTELWFVRSWTGGYHPFVMRQVHDKYGDVVRVAPNELSFRSSAAHKDIYSQTPKGKAPFLKSKVFYNVGPSITHPDIVFTRDPEDHRVQRKALSHAFNSKGLRDAEDTIQEHTRLFVEQIGKHAGPGTKGVDVTAVYNWLTFDVIGVLTFGESFESVSSWQSSVWVTLLLNMAKHMTFLPAAERLSIPPFALGAVMPSDVSKNAAYHDKLTEEKISRRIGLIKSNDREDFFAFILRKGNFDPVHLREQAKLLMLAGSETTATFLAMVTYLLLKNPVSMGELQHEVRSAFSSANEITGESTNNLGYLQAVIEEGLRMLPPSPIGLPRVCPGATIDGHFVPAGTDVSVDAYVLGHDDRYFPEPDEFRPERWIGDDTGNEKDASRPFSFGPRACLGINLAYLEARIVLAHIVYAYDWELVNKDLEWFKEVRLWTLWEKPELYVRFHRRDA</sequence>
<dbReference type="PANTHER" id="PTHR24305:SF210">
    <property type="entry name" value="CYTOCHROME P450 MONOOXYGENASE ASQL-RELATED"/>
    <property type="match status" value="1"/>
</dbReference>